<accession>A0ABV5AB06</accession>
<evidence type="ECO:0000313" key="4">
    <source>
        <dbReference type="Proteomes" id="UP001579974"/>
    </source>
</evidence>
<dbReference type="SMART" id="SM00327">
    <property type="entry name" value="VWA"/>
    <property type="match status" value="1"/>
</dbReference>
<comment type="caution">
    <text evidence="3">The sequence shown here is derived from an EMBL/GenBank/DDBJ whole genome shotgun (WGS) entry which is preliminary data.</text>
</comment>
<evidence type="ECO:0000259" key="2">
    <source>
        <dbReference type="SMART" id="SM00327"/>
    </source>
</evidence>
<dbReference type="RefSeq" id="WP_275476722.1">
    <property type="nucleotide sequence ID" value="NZ_CP162940.1"/>
</dbReference>
<dbReference type="InterPro" id="IPR002035">
    <property type="entry name" value="VWF_A"/>
</dbReference>
<name>A0ABV5AB06_9BACL</name>
<feature type="compositionally biased region" description="Acidic residues" evidence="1">
    <location>
        <begin position="327"/>
        <end position="337"/>
    </location>
</feature>
<keyword evidence="4" id="KW-1185">Reference proteome</keyword>
<dbReference type="PANTHER" id="PTHR41248:SF1">
    <property type="entry name" value="NORD PROTEIN"/>
    <property type="match status" value="1"/>
</dbReference>
<evidence type="ECO:0000313" key="3">
    <source>
        <dbReference type="EMBL" id="MFB5189389.1"/>
    </source>
</evidence>
<dbReference type="PANTHER" id="PTHR41248">
    <property type="entry name" value="NORD PROTEIN"/>
    <property type="match status" value="1"/>
</dbReference>
<dbReference type="EMBL" id="JBDXSU010000002">
    <property type="protein sequence ID" value="MFB5189389.1"/>
    <property type="molecule type" value="Genomic_DNA"/>
</dbReference>
<evidence type="ECO:0000256" key="1">
    <source>
        <dbReference type="SAM" id="MobiDB-lite"/>
    </source>
</evidence>
<feature type="domain" description="VWFA" evidence="2">
    <location>
        <begin position="436"/>
        <end position="628"/>
    </location>
</feature>
<organism evidence="3 4">
    <name type="scientific">Alicyclobacillus fastidiosus</name>
    <dbReference type="NCBI Taxonomy" id="392011"/>
    <lineage>
        <taxon>Bacteria</taxon>
        <taxon>Bacillati</taxon>
        <taxon>Bacillota</taxon>
        <taxon>Bacilli</taxon>
        <taxon>Bacillales</taxon>
        <taxon>Alicyclobacillaceae</taxon>
        <taxon>Alicyclobacillus</taxon>
    </lineage>
</organism>
<protein>
    <recommendedName>
        <fullName evidence="2">VWFA domain-containing protein</fullName>
    </recommendedName>
</protein>
<feature type="compositionally biased region" description="Polar residues" evidence="1">
    <location>
        <begin position="275"/>
        <end position="298"/>
    </location>
</feature>
<dbReference type="Proteomes" id="UP001579974">
    <property type="component" value="Unassembled WGS sequence"/>
</dbReference>
<dbReference type="Gene3D" id="3.40.50.410">
    <property type="entry name" value="von Willebrand factor, type A domain"/>
    <property type="match status" value="1"/>
</dbReference>
<feature type="region of interest" description="Disordered" evidence="1">
    <location>
        <begin position="233"/>
        <end position="337"/>
    </location>
</feature>
<dbReference type="SUPFAM" id="SSF53300">
    <property type="entry name" value="vWA-like"/>
    <property type="match status" value="1"/>
</dbReference>
<dbReference type="InterPro" id="IPR051928">
    <property type="entry name" value="NorD/CobT"/>
</dbReference>
<sequence length="634" mass="72127">MQTFRFDAPSETWWEQTQLADLAVALSRTPDLKVLYGMHSVWRWETPSVTISTFWESLASAQRMKAQKADVYLRAVGNRLWTQRATMQRAWWEASTTRFPKLTQQLLCAAEDARLGRFIAKARPGAKLALQWRCACYGRLLQQNRANRERDHHRIDLLFTDAYLLLNDLSSTHTMGTGDVMEQTLTEFASSVAVAGSTADVTLATLALVRAVERFDSADGLRDTGYDWFDFETGDFVPEPKNVEQEQERQPDARRHDPLKDAQQAKEQRREQIEVWTQEQNSQATGAFSMENQENQSVPAIDQGAREGEDTPDSVITRRGLSNSGALEDDGEADEDTELRLEATPASVQSDTIGVRYVERHRPGPDTEQKLAVWESETKAAQRKLAKLFDATLLHLMQARQENTRHGHLDKRLTRLWTEEHPRLFYHKSNQSKWFDVAVQLLVDCSGSMYERLEAMKPTLYLFHKTFSQLHITHDVCGFWEDTLSTSVDAEAQPVTHLLHAILFSDDSRTDVAPYIDLLEPQLDNRDGYAIREVGEQLLRRQERQKWLIVVSDGEPAAEAYRDAIIDTTNAIRALEAKGVHILHLCVVSPGDTHTPEMLKQMYGEGCVVVHDVSQFPAAMERALSQVIRHQARG</sequence>
<gene>
    <name evidence="3" type="ORF">KKP3000_002396</name>
</gene>
<dbReference type="InterPro" id="IPR036465">
    <property type="entry name" value="vWFA_dom_sf"/>
</dbReference>
<reference evidence="3 4" key="1">
    <citation type="journal article" date="2024" name="Int. J. Mol. Sci.">
        <title>Exploration of Alicyclobacillus spp. Genome in Search of Antibiotic Resistance.</title>
        <authorList>
            <person name="Bucka-Kolendo J."/>
            <person name="Kiousi D.E."/>
            <person name="Dekowska A."/>
            <person name="Mikolajczuk-Szczyrba A."/>
            <person name="Karadedos D.M."/>
            <person name="Michael P."/>
            <person name="Galanis A."/>
            <person name="Sokolowska B."/>
        </authorList>
    </citation>
    <scope>NUCLEOTIDE SEQUENCE [LARGE SCALE GENOMIC DNA]</scope>
    <source>
        <strain evidence="3 4">KKP 3000</strain>
    </source>
</reference>
<feature type="compositionally biased region" description="Basic and acidic residues" evidence="1">
    <location>
        <begin position="241"/>
        <end position="273"/>
    </location>
</feature>
<proteinExistence type="predicted"/>